<evidence type="ECO:0000313" key="3">
    <source>
        <dbReference type="Proteomes" id="UP001183643"/>
    </source>
</evidence>
<sequence>MSESSKRRASTRATRTRQADTGESYTEARRRATADGGRDPVSPPRQDAADSSMLGSRFSLVPPLAEEFSVYGTSDVAARARQWALEHQLLLFKGNAGRCVHGLYRMDSCAAPSACRGARMDHTQIWVQHNGRGAFLLTQPYVDEVPETLETYARAHGLQMASYPFDGWYGHSTMPIRLTIPSNWPLWPIERDAVILLHTQPITWPDAE</sequence>
<evidence type="ECO:0000256" key="1">
    <source>
        <dbReference type="SAM" id="MobiDB-lite"/>
    </source>
</evidence>
<name>A0AAE3YRZ8_9ACTN</name>
<reference evidence="2" key="1">
    <citation type="submission" date="2023-07" db="EMBL/GenBank/DDBJ databases">
        <title>Sequencing the genomes of 1000 actinobacteria strains.</title>
        <authorList>
            <person name="Klenk H.-P."/>
        </authorList>
    </citation>
    <scope>NUCLEOTIDE SEQUENCE</scope>
    <source>
        <strain evidence="2">DSM 44707</strain>
    </source>
</reference>
<keyword evidence="3" id="KW-1185">Reference proteome</keyword>
<dbReference type="Proteomes" id="UP001183643">
    <property type="component" value="Unassembled WGS sequence"/>
</dbReference>
<comment type="caution">
    <text evidence="2">The sequence shown here is derived from an EMBL/GenBank/DDBJ whole genome shotgun (WGS) entry which is preliminary data.</text>
</comment>
<dbReference type="AlphaFoldDB" id="A0AAE3YRZ8"/>
<feature type="compositionally biased region" description="Basic and acidic residues" evidence="1">
    <location>
        <begin position="26"/>
        <end position="38"/>
    </location>
</feature>
<dbReference type="RefSeq" id="WP_310369970.1">
    <property type="nucleotide sequence ID" value="NZ_JAVDYB010000001.1"/>
</dbReference>
<accession>A0AAE3YRZ8</accession>
<dbReference type="EMBL" id="JAVDYB010000001">
    <property type="protein sequence ID" value="MDR7277585.1"/>
    <property type="molecule type" value="Genomic_DNA"/>
</dbReference>
<gene>
    <name evidence="2" type="ORF">J2S41_004363</name>
</gene>
<feature type="region of interest" description="Disordered" evidence="1">
    <location>
        <begin position="1"/>
        <end position="53"/>
    </location>
</feature>
<protein>
    <submittedName>
        <fullName evidence="2">Uncharacterized protein</fullName>
    </submittedName>
</protein>
<evidence type="ECO:0000313" key="2">
    <source>
        <dbReference type="EMBL" id="MDR7277585.1"/>
    </source>
</evidence>
<proteinExistence type="predicted"/>
<organism evidence="2 3">
    <name type="scientific">Catenuloplanes atrovinosus</name>
    <dbReference type="NCBI Taxonomy" id="137266"/>
    <lineage>
        <taxon>Bacteria</taxon>
        <taxon>Bacillati</taxon>
        <taxon>Actinomycetota</taxon>
        <taxon>Actinomycetes</taxon>
        <taxon>Micromonosporales</taxon>
        <taxon>Micromonosporaceae</taxon>
        <taxon>Catenuloplanes</taxon>
    </lineage>
</organism>